<sequence length="199" mass="23255">MNNKKLFLKILFVGECGVGKSSLIFRYTDQKFNEDLEFQTIGVEFIEKVIDINKESVKICIWDTSGDKKYHKIILQCYAKSDAIYVVFDLSKRDSFIKTIEWIDSIRQKLGQNIKIFLIGNKCDLEREVTKEEAIEFASNQKIKYFETSAKDCICVEEIFSYLFNEIYCPENSGNFYNNDSTQKEDNSEKKDAKECIIE</sequence>
<dbReference type="PROSITE" id="PS51420">
    <property type="entry name" value="RHO"/>
    <property type="match status" value="1"/>
</dbReference>
<dbReference type="SMART" id="SM00173">
    <property type="entry name" value="RAS"/>
    <property type="match status" value="1"/>
</dbReference>
<dbReference type="NCBIfam" id="TIGR00231">
    <property type="entry name" value="small_GTP"/>
    <property type="match status" value="1"/>
</dbReference>
<proteinExistence type="predicted"/>
<feature type="compositionally biased region" description="Basic and acidic residues" evidence="2">
    <location>
        <begin position="182"/>
        <end position="199"/>
    </location>
</feature>
<dbReference type="SMART" id="SM00175">
    <property type="entry name" value="RAB"/>
    <property type="match status" value="1"/>
</dbReference>
<accession>A0ABR2I5P4</accession>
<dbReference type="PROSITE" id="PS51419">
    <property type="entry name" value="RAB"/>
    <property type="match status" value="1"/>
</dbReference>
<dbReference type="InterPro" id="IPR005225">
    <property type="entry name" value="Small_GTP-bd"/>
</dbReference>
<dbReference type="Proteomes" id="UP001470230">
    <property type="component" value="Unassembled WGS sequence"/>
</dbReference>
<dbReference type="Gene3D" id="3.40.50.300">
    <property type="entry name" value="P-loop containing nucleotide triphosphate hydrolases"/>
    <property type="match status" value="1"/>
</dbReference>
<keyword evidence="1" id="KW-0547">Nucleotide-binding</keyword>
<dbReference type="InterPro" id="IPR027417">
    <property type="entry name" value="P-loop_NTPase"/>
</dbReference>
<dbReference type="PRINTS" id="PR00449">
    <property type="entry name" value="RASTRNSFRMNG"/>
</dbReference>
<evidence type="ECO:0000313" key="3">
    <source>
        <dbReference type="EMBL" id="KAK8857551.1"/>
    </source>
</evidence>
<dbReference type="Pfam" id="PF00071">
    <property type="entry name" value="Ras"/>
    <property type="match status" value="1"/>
</dbReference>
<dbReference type="SMART" id="SM00174">
    <property type="entry name" value="RHO"/>
    <property type="match status" value="1"/>
</dbReference>
<reference evidence="3 4" key="1">
    <citation type="submission" date="2024-04" db="EMBL/GenBank/DDBJ databases">
        <title>Tritrichomonas musculus Genome.</title>
        <authorList>
            <person name="Alves-Ferreira E."/>
            <person name="Grigg M."/>
            <person name="Lorenzi H."/>
            <person name="Galac M."/>
        </authorList>
    </citation>
    <scope>NUCLEOTIDE SEQUENCE [LARGE SCALE GENOMIC DNA]</scope>
    <source>
        <strain evidence="3 4">EAF2021</strain>
    </source>
</reference>
<dbReference type="PROSITE" id="PS51421">
    <property type="entry name" value="RAS"/>
    <property type="match status" value="1"/>
</dbReference>
<dbReference type="PANTHER" id="PTHR47978">
    <property type="match status" value="1"/>
</dbReference>
<gene>
    <name evidence="3" type="ORF">M9Y10_015956</name>
</gene>
<organism evidence="3 4">
    <name type="scientific">Tritrichomonas musculus</name>
    <dbReference type="NCBI Taxonomy" id="1915356"/>
    <lineage>
        <taxon>Eukaryota</taxon>
        <taxon>Metamonada</taxon>
        <taxon>Parabasalia</taxon>
        <taxon>Tritrichomonadida</taxon>
        <taxon>Tritrichomonadidae</taxon>
        <taxon>Tritrichomonas</taxon>
    </lineage>
</organism>
<evidence type="ECO:0000256" key="1">
    <source>
        <dbReference type="ARBA" id="ARBA00022741"/>
    </source>
</evidence>
<dbReference type="EMBL" id="JAPFFF010000020">
    <property type="protein sequence ID" value="KAK8857551.1"/>
    <property type="molecule type" value="Genomic_DNA"/>
</dbReference>
<protein>
    <submittedName>
        <fullName evidence="3">Uncharacterized protein</fullName>
    </submittedName>
</protein>
<dbReference type="SUPFAM" id="SSF52540">
    <property type="entry name" value="P-loop containing nucleoside triphosphate hydrolases"/>
    <property type="match status" value="1"/>
</dbReference>
<name>A0ABR2I5P4_9EUKA</name>
<dbReference type="SMART" id="SM00176">
    <property type="entry name" value="RAN"/>
    <property type="match status" value="1"/>
</dbReference>
<keyword evidence="4" id="KW-1185">Reference proteome</keyword>
<evidence type="ECO:0000313" key="4">
    <source>
        <dbReference type="Proteomes" id="UP001470230"/>
    </source>
</evidence>
<comment type="caution">
    <text evidence="3">The sequence shown here is derived from an EMBL/GenBank/DDBJ whole genome shotgun (WGS) entry which is preliminary data.</text>
</comment>
<feature type="region of interest" description="Disordered" evidence="2">
    <location>
        <begin position="179"/>
        <end position="199"/>
    </location>
</feature>
<dbReference type="InterPro" id="IPR001806">
    <property type="entry name" value="Small_GTPase"/>
</dbReference>
<evidence type="ECO:0000256" key="2">
    <source>
        <dbReference type="SAM" id="MobiDB-lite"/>
    </source>
</evidence>
<dbReference type="CDD" id="cd00154">
    <property type="entry name" value="Rab"/>
    <property type="match status" value="1"/>
</dbReference>